<comment type="caution">
    <text evidence="1">The sequence shown here is derived from an EMBL/GenBank/DDBJ whole genome shotgun (WGS) entry which is preliminary data.</text>
</comment>
<organism evidence="1 2">
    <name type="scientific">Pseudomonas putida</name>
    <name type="common">Arthrobacter siderocapsulatus</name>
    <dbReference type="NCBI Taxonomy" id="303"/>
    <lineage>
        <taxon>Bacteria</taxon>
        <taxon>Pseudomonadati</taxon>
        <taxon>Pseudomonadota</taxon>
        <taxon>Gammaproteobacteria</taxon>
        <taxon>Pseudomonadales</taxon>
        <taxon>Pseudomonadaceae</taxon>
        <taxon>Pseudomonas</taxon>
    </lineage>
</organism>
<dbReference type="RefSeq" id="WP_075804587.1">
    <property type="nucleotide sequence ID" value="NZ_MKZO01000035.1"/>
</dbReference>
<evidence type="ECO:0000313" key="2">
    <source>
        <dbReference type="Proteomes" id="UP000186736"/>
    </source>
</evidence>
<proteinExistence type="predicted"/>
<evidence type="ECO:0000313" key="1">
    <source>
        <dbReference type="EMBL" id="OLS61263.1"/>
    </source>
</evidence>
<name>A0A1Q9R1I8_PSEPU</name>
<dbReference type="EMBL" id="MKZO01000035">
    <property type="protein sequence ID" value="OLS61263.1"/>
    <property type="molecule type" value="Genomic_DNA"/>
</dbReference>
<dbReference type="AlphaFoldDB" id="A0A1Q9R1I8"/>
<dbReference type="OrthoDB" id="6966493at2"/>
<sequence>MQSLHCDYRGYTITASVESHPGIPTPYAGGCLITDPQGHTGTRRSLPLSMAWMSDLENAQHASLAHGRWLVDQQLAKH</sequence>
<accession>A0A1Q9R1I8</accession>
<gene>
    <name evidence="1" type="ORF">PSEMO_38110</name>
</gene>
<dbReference type="Proteomes" id="UP000186736">
    <property type="component" value="Unassembled WGS sequence"/>
</dbReference>
<protein>
    <submittedName>
        <fullName evidence="1">Uncharacterized protein</fullName>
    </submittedName>
</protein>
<reference evidence="1 2" key="1">
    <citation type="submission" date="2016-10" db="EMBL/GenBank/DDBJ databases">
        <title>Genome Sequence of Pseudomonas putida GM4FR.</title>
        <authorList>
            <person name="Poehlein A."/>
            <person name="Wemheuer F."/>
            <person name="Hollensteiner J."/>
            <person name="Wemheuer B."/>
        </authorList>
    </citation>
    <scope>NUCLEOTIDE SEQUENCE [LARGE SCALE GENOMIC DNA]</scope>
    <source>
        <strain evidence="1 2">GM4FR</strain>
    </source>
</reference>